<dbReference type="PROSITE" id="PS50082">
    <property type="entry name" value="WD_REPEATS_2"/>
    <property type="match status" value="1"/>
</dbReference>
<gene>
    <name evidence="2" type="ORF">SPIL2461_LOCUS5816</name>
</gene>
<sequence>MPAQVHSLSAGPSASELFVASGNGGLCSLAAANFSADSCPYIGHTGAVHSCATASDGSRIASCSDVDRVRIWETRTRQCVAQLHTSRDIKVSAVRIIRKMPQLPGLPPFQPFQRMLVSGEEVPSVSRCFSGRDAALKQRMSPYTKTDDILDHVQWTSGAETSKQAANPAEGDGQDLGALLEEARQGEARWAKVAQQLYGLLVERGLDTDLKP</sequence>
<dbReference type="Proteomes" id="UP000649617">
    <property type="component" value="Unassembled WGS sequence"/>
</dbReference>
<protein>
    <submittedName>
        <fullName evidence="2">Uncharacterized protein</fullName>
    </submittedName>
</protein>
<feature type="repeat" description="WD" evidence="1">
    <location>
        <begin position="41"/>
        <end position="82"/>
    </location>
</feature>
<dbReference type="Gene3D" id="2.130.10.10">
    <property type="entry name" value="YVTN repeat-like/Quinoprotein amine dehydrogenase"/>
    <property type="match status" value="1"/>
</dbReference>
<dbReference type="EMBL" id="CAJNIZ010008447">
    <property type="protein sequence ID" value="CAE7267554.1"/>
    <property type="molecule type" value="Genomic_DNA"/>
</dbReference>
<dbReference type="InterPro" id="IPR001680">
    <property type="entry name" value="WD40_rpt"/>
</dbReference>
<dbReference type="AlphaFoldDB" id="A0A812MW30"/>
<keyword evidence="3" id="KW-1185">Reference proteome</keyword>
<dbReference type="SUPFAM" id="SSF50978">
    <property type="entry name" value="WD40 repeat-like"/>
    <property type="match status" value="1"/>
</dbReference>
<name>A0A812MW30_SYMPI</name>
<proteinExistence type="predicted"/>
<dbReference type="InterPro" id="IPR015943">
    <property type="entry name" value="WD40/YVTN_repeat-like_dom_sf"/>
</dbReference>
<reference evidence="2" key="1">
    <citation type="submission" date="2021-02" db="EMBL/GenBank/DDBJ databases">
        <authorList>
            <person name="Dougan E. K."/>
            <person name="Rhodes N."/>
            <person name="Thang M."/>
            <person name="Chan C."/>
        </authorList>
    </citation>
    <scope>NUCLEOTIDE SEQUENCE</scope>
</reference>
<dbReference type="OrthoDB" id="6252103at2759"/>
<comment type="caution">
    <text evidence="2">The sequence shown here is derived from an EMBL/GenBank/DDBJ whole genome shotgun (WGS) entry which is preliminary data.</text>
</comment>
<evidence type="ECO:0000256" key="1">
    <source>
        <dbReference type="PROSITE-ProRule" id="PRU00221"/>
    </source>
</evidence>
<evidence type="ECO:0000313" key="3">
    <source>
        <dbReference type="Proteomes" id="UP000649617"/>
    </source>
</evidence>
<organism evidence="2 3">
    <name type="scientific">Symbiodinium pilosum</name>
    <name type="common">Dinoflagellate</name>
    <dbReference type="NCBI Taxonomy" id="2952"/>
    <lineage>
        <taxon>Eukaryota</taxon>
        <taxon>Sar</taxon>
        <taxon>Alveolata</taxon>
        <taxon>Dinophyceae</taxon>
        <taxon>Suessiales</taxon>
        <taxon>Symbiodiniaceae</taxon>
        <taxon>Symbiodinium</taxon>
    </lineage>
</organism>
<keyword evidence="1" id="KW-0853">WD repeat</keyword>
<evidence type="ECO:0000313" key="2">
    <source>
        <dbReference type="EMBL" id="CAE7267554.1"/>
    </source>
</evidence>
<accession>A0A812MW30</accession>
<dbReference type="InterPro" id="IPR036322">
    <property type="entry name" value="WD40_repeat_dom_sf"/>
</dbReference>